<dbReference type="Proteomes" id="UP000032352">
    <property type="component" value="Chromosome"/>
</dbReference>
<evidence type="ECO:0000256" key="5">
    <source>
        <dbReference type="HAMAP-Rule" id="MF_00724"/>
    </source>
</evidence>
<dbReference type="Pfam" id="PF02049">
    <property type="entry name" value="FliE"/>
    <property type="match status" value="1"/>
</dbReference>
<evidence type="ECO:0000256" key="3">
    <source>
        <dbReference type="ARBA" id="ARBA00018024"/>
    </source>
</evidence>
<evidence type="ECO:0000256" key="4">
    <source>
        <dbReference type="ARBA" id="ARBA00023143"/>
    </source>
</evidence>
<evidence type="ECO:0000313" key="6">
    <source>
        <dbReference type="EMBL" id="WDE05153.1"/>
    </source>
</evidence>
<dbReference type="PRINTS" id="PR01006">
    <property type="entry name" value="FLGHOOKFLIE"/>
</dbReference>
<keyword evidence="7" id="KW-1185">Reference proteome</keyword>
<dbReference type="GO" id="GO:0071973">
    <property type="term" value="P:bacterial-type flagellum-dependent cell motility"/>
    <property type="evidence" value="ECO:0007669"/>
    <property type="project" value="InterPro"/>
</dbReference>
<sequence length="109" mass="11916">MKVENNLHSLDLLNKMELMQVRASKDIALSADNAANQVSFGQTMKTMIQDVNQQQLAAGKLMTAVDAGRSDDLVGAMVMSQKAGLSFSVLMQVRNKLMSGLDDIMRMPL</sequence>
<protein>
    <recommendedName>
        <fullName evidence="3 5">Flagellar hook-basal body complex protein FliE</fullName>
    </recommendedName>
</protein>
<keyword evidence="4 5" id="KW-0975">Bacterial flagellum</keyword>
<evidence type="ECO:0000256" key="2">
    <source>
        <dbReference type="ARBA" id="ARBA00009272"/>
    </source>
</evidence>
<dbReference type="EMBL" id="CP059733">
    <property type="protein sequence ID" value="WDE05153.1"/>
    <property type="molecule type" value="Genomic_DNA"/>
</dbReference>
<comment type="subcellular location">
    <subcellularLocation>
        <location evidence="1 5">Bacterial flagellum basal body</location>
    </subcellularLocation>
</comment>
<reference evidence="6 7" key="2">
    <citation type="journal article" date="2022" name="Mar. Drugs">
        <title>Bioassay-Guided Fractionation Leads to the Detection of Cholic Acid Generated by the Rare Thalassomonas sp.</title>
        <authorList>
            <person name="Pheiffer F."/>
            <person name="Schneider Y.K."/>
            <person name="Hansen E.H."/>
            <person name="Andersen J.H."/>
            <person name="Isaksson J."/>
            <person name="Busche T."/>
            <person name="R C."/>
            <person name="Kalinowski J."/>
            <person name="Zyl L.V."/>
            <person name="Trindade M."/>
        </authorList>
    </citation>
    <scope>NUCLEOTIDE SEQUENCE [LARGE SCALE GENOMIC DNA]</scope>
    <source>
        <strain evidence="6 7">XOM25</strain>
    </source>
</reference>
<dbReference type="PANTHER" id="PTHR34653:SF1">
    <property type="entry name" value="FLAGELLAR HOOK-BASAL BODY COMPLEX PROTEIN FLIE"/>
    <property type="match status" value="1"/>
</dbReference>
<dbReference type="GO" id="GO:0005198">
    <property type="term" value="F:structural molecule activity"/>
    <property type="evidence" value="ECO:0007669"/>
    <property type="project" value="InterPro"/>
</dbReference>
<comment type="similarity">
    <text evidence="2 5">Belongs to the FliE family.</text>
</comment>
<dbReference type="InterPro" id="IPR001624">
    <property type="entry name" value="FliE"/>
</dbReference>
<keyword evidence="6" id="KW-0969">Cilium</keyword>
<dbReference type="GO" id="GO:0003774">
    <property type="term" value="F:cytoskeletal motor activity"/>
    <property type="evidence" value="ECO:0007669"/>
    <property type="project" value="InterPro"/>
</dbReference>
<organism evidence="6 7">
    <name type="scientific">Thalassomonas viridans</name>
    <dbReference type="NCBI Taxonomy" id="137584"/>
    <lineage>
        <taxon>Bacteria</taxon>
        <taxon>Pseudomonadati</taxon>
        <taxon>Pseudomonadota</taxon>
        <taxon>Gammaproteobacteria</taxon>
        <taxon>Alteromonadales</taxon>
        <taxon>Colwelliaceae</taxon>
        <taxon>Thalassomonas</taxon>
    </lineage>
</organism>
<name>A0AAE9Z4L0_9GAMM</name>
<dbReference type="HAMAP" id="MF_00724">
    <property type="entry name" value="FliE"/>
    <property type="match status" value="1"/>
</dbReference>
<dbReference type="RefSeq" id="WP_044838859.1">
    <property type="nucleotide sequence ID" value="NZ_CP059733.1"/>
</dbReference>
<evidence type="ECO:0000256" key="1">
    <source>
        <dbReference type="ARBA" id="ARBA00004117"/>
    </source>
</evidence>
<reference evidence="6 7" key="1">
    <citation type="journal article" date="2015" name="Genome Announc.">
        <title>Draft Genome Sequences of Marine Isolates of Thalassomonas viridans and Thalassomonas actiniarum.</title>
        <authorList>
            <person name="Olonade I."/>
            <person name="van Zyl L.J."/>
            <person name="Trindade M."/>
        </authorList>
    </citation>
    <scope>NUCLEOTIDE SEQUENCE [LARGE SCALE GENOMIC DNA]</scope>
    <source>
        <strain evidence="6 7">XOM25</strain>
    </source>
</reference>
<keyword evidence="6" id="KW-0282">Flagellum</keyword>
<dbReference type="KEGG" id="tvd:SG34_028305"/>
<accession>A0AAE9Z4L0</accession>
<dbReference type="AlphaFoldDB" id="A0AAE9Z4L0"/>
<keyword evidence="6" id="KW-0966">Cell projection</keyword>
<dbReference type="PANTHER" id="PTHR34653">
    <property type="match status" value="1"/>
</dbReference>
<gene>
    <name evidence="5" type="primary">fliE</name>
    <name evidence="6" type="ORF">SG34_028305</name>
</gene>
<proteinExistence type="inferred from homology"/>
<evidence type="ECO:0000313" key="7">
    <source>
        <dbReference type="Proteomes" id="UP000032352"/>
    </source>
</evidence>
<dbReference type="GO" id="GO:0009425">
    <property type="term" value="C:bacterial-type flagellum basal body"/>
    <property type="evidence" value="ECO:0007669"/>
    <property type="project" value="UniProtKB-SubCell"/>
</dbReference>